<dbReference type="PROSITE" id="PS50067">
    <property type="entry name" value="KINESIN_MOTOR_2"/>
    <property type="match status" value="1"/>
</dbReference>
<dbReference type="GO" id="GO:0005524">
    <property type="term" value="F:ATP binding"/>
    <property type="evidence" value="ECO:0007669"/>
    <property type="project" value="UniProtKB-UniRule"/>
</dbReference>
<dbReference type="InterPro" id="IPR036961">
    <property type="entry name" value="Kinesin_motor_dom_sf"/>
</dbReference>
<evidence type="ECO:0000313" key="15">
    <source>
        <dbReference type="Proteomes" id="UP000094801"/>
    </source>
</evidence>
<evidence type="ECO:0000256" key="4">
    <source>
        <dbReference type="ARBA" id="ARBA00022741"/>
    </source>
</evidence>
<feature type="coiled-coil region" evidence="11">
    <location>
        <begin position="420"/>
        <end position="563"/>
    </location>
</feature>
<feature type="compositionally biased region" description="Polar residues" evidence="12">
    <location>
        <begin position="17"/>
        <end position="34"/>
    </location>
</feature>
<evidence type="ECO:0000256" key="6">
    <source>
        <dbReference type="ARBA" id="ARBA00023054"/>
    </source>
</evidence>
<dbReference type="GO" id="GO:0007052">
    <property type="term" value="P:mitotic spindle organization"/>
    <property type="evidence" value="ECO:0007669"/>
    <property type="project" value="TreeGrafter"/>
</dbReference>
<feature type="region of interest" description="Disordered" evidence="12">
    <location>
        <begin position="1"/>
        <end position="54"/>
    </location>
</feature>
<feature type="region of interest" description="Disordered" evidence="12">
    <location>
        <begin position="587"/>
        <end position="615"/>
    </location>
</feature>
<dbReference type="PRINTS" id="PR00380">
    <property type="entry name" value="KINESINHEAVY"/>
</dbReference>
<dbReference type="EMBL" id="KV453847">
    <property type="protein sequence ID" value="ODV88186.1"/>
    <property type="molecule type" value="Genomic_DNA"/>
</dbReference>
<evidence type="ECO:0000256" key="9">
    <source>
        <dbReference type="ARBA" id="ARBA00034704"/>
    </source>
</evidence>
<evidence type="ECO:0000256" key="8">
    <source>
        <dbReference type="ARBA" id="ARBA00023212"/>
    </source>
</evidence>
<evidence type="ECO:0000313" key="14">
    <source>
        <dbReference type="EMBL" id="ODV88186.1"/>
    </source>
</evidence>
<evidence type="ECO:0000256" key="5">
    <source>
        <dbReference type="ARBA" id="ARBA00022840"/>
    </source>
</evidence>
<dbReference type="PANTHER" id="PTHR47969">
    <property type="entry name" value="CHROMOSOME-ASSOCIATED KINESIN KIF4A-RELATED"/>
    <property type="match status" value="1"/>
</dbReference>
<dbReference type="Proteomes" id="UP000094801">
    <property type="component" value="Unassembled WGS sequence"/>
</dbReference>
<organism evidence="14 15">
    <name type="scientific">[Candida] arabinofermentans NRRL YB-2248</name>
    <dbReference type="NCBI Taxonomy" id="983967"/>
    <lineage>
        <taxon>Eukaryota</taxon>
        <taxon>Fungi</taxon>
        <taxon>Dikarya</taxon>
        <taxon>Ascomycota</taxon>
        <taxon>Saccharomycotina</taxon>
        <taxon>Pichiomycetes</taxon>
        <taxon>Pichiales</taxon>
        <taxon>Pichiaceae</taxon>
        <taxon>Ogataea</taxon>
        <taxon>Ogataea/Candida clade</taxon>
    </lineage>
</organism>
<dbReference type="AlphaFoldDB" id="A0A1E4T8W0"/>
<evidence type="ECO:0000256" key="3">
    <source>
        <dbReference type="ARBA" id="ARBA00022701"/>
    </source>
</evidence>
<dbReference type="STRING" id="983967.A0A1E4T8W0"/>
<keyword evidence="15" id="KW-1185">Reference proteome</keyword>
<proteinExistence type="inferred from homology"/>
<gene>
    <name evidence="14" type="ORF">CANARDRAFT_26336</name>
</gene>
<dbReference type="OrthoDB" id="3176171at2759"/>
<dbReference type="GO" id="GO:0007018">
    <property type="term" value="P:microtubule-based movement"/>
    <property type="evidence" value="ECO:0007669"/>
    <property type="project" value="InterPro"/>
</dbReference>
<evidence type="ECO:0000256" key="10">
    <source>
        <dbReference type="PROSITE-ProRule" id="PRU00283"/>
    </source>
</evidence>
<evidence type="ECO:0000256" key="7">
    <source>
        <dbReference type="ARBA" id="ARBA00023175"/>
    </source>
</evidence>
<dbReference type="PANTHER" id="PTHR47969:SF15">
    <property type="entry name" value="CHROMOSOME-ASSOCIATED KINESIN KIF4A-RELATED"/>
    <property type="match status" value="1"/>
</dbReference>
<reference evidence="15" key="1">
    <citation type="submission" date="2016-04" db="EMBL/GenBank/DDBJ databases">
        <title>Comparative genomics of biotechnologically important yeasts.</title>
        <authorList>
            <consortium name="DOE Joint Genome Institute"/>
            <person name="Riley R."/>
            <person name="Haridas S."/>
            <person name="Wolfe K.H."/>
            <person name="Lopes M.R."/>
            <person name="Hittinger C.T."/>
            <person name="Goker M."/>
            <person name="Salamov A."/>
            <person name="Wisecaver J."/>
            <person name="Long T.M."/>
            <person name="Aerts A.L."/>
            <person name="Barry K."/>
            <person name="Choi C."/>
            <person name="Clum A."/>
            <person name="Coughlan A.Y."/>
            <person name="Deshpande S."/>
            <person name="Douglass A.P."/>
            <person name="Hanson S.J."/>
            <person name="Klenk H.-P."/>
            <person name="Labutti K."/>
            <person name="Lapidus A."/>
            <person name="Lindquist E."/>
            <person name="Lipzen A."/>
            <person name="Meier-Kolthoff J.P."/>
            <person name="Ohm R.A."/>
            <person name="Otillar R.P."/>
            <person name="Pangilinan J."/>
            <person name="Peng Y."/>
            <person name="Rokas A."/>
            <person name="Rosa C.A."/>
            <person name="Scheuner C."/>
            <person name="Sibirny A.A."/>
            <person name="Slot J.C."/>
            <person name="Stielow J.B."/>
            <person name="Sun H."/>
            <person name="Kurtzman C.P."/>
            <person name="Blackwell M."/>
            <person name="Grigoriev I.V."/>
            <person name="Jeffries T.W."/>
        </authorList>
    </citation>
    <scope>NUCLEOTIDE SEQUENCE [LARGE SCALE GENOMIC DNA]</scope>
    <source>
        <strain evidence="15">NRRL YB-2248</strain>
    </source>
</reference>
<feature type="binding site" evidence="10">
    <location>
        <begin position="145"/>
        <end position="152"/>
    </location>
    <ligand>
        <name>ATP</name>
        <dbReference type="ChEBI" id="CHEBI:30616"/>
    </ligand>
</feature>
<dbReference type="CDD" id="cd01369">
    <property type="entry name" value="KISc_KHC_KIF5"/>
    <property type="match status" value="1"/>
</dbReference>
<dbReference type="GO" id="GO:0005874">
    <property type="term" value="C:microtubule"/>
    <property type="evidence" value="ECO:0007669"/>
    <property type="project" value="UniProtKB-KW"/>
</dbReference>
<accession>A0A1E4T8W0</accession>
<comment type="subcellular location">
    <subcellularLocation>
        <location evidence="1">Cytoplasm</location>
        <location evidence="1">Cytoskeleton</location>
    </subcellularLocation>
</comment>
<dbReference type="Pfam" id="PF00225">
    <property type="entry name" value="Kinesin"/>
    <property type="match status" value="1"/>
</dbReference>
<comment type="similarity">
    <text evidence="9">Belongs to the TRAFAC class myosin-kinesin ATPase superfamily. Kinesin family. KIN-5/BimC subfamily.</text>
</comment>
<evidence type="ECO:0000256" key="1">
    <source>
        <dbReference type="ARBA" id="ARBA00004245"/>
    </source>
</evidence>
<dbReference type="FunFam" id="3.40.850.10:FF:000019">
    <property type="entry name" value="Kinesin-like protein KIN-5D"/>
    <property type="match status" value="1"/>
</dbReference>
<keyword evidence="7 10" id="KW-0505">Motor protein</keyword>
<dbReference type="GO" id="GO:0008017">
    <property type="term" value="F:microtubule binding"/>
    <property type="evidence" value="ECO:0007669"/>
    <property type="project" value="InterPro"/>
</dbReference>
<keyword evidence="3" id="KW-0493">Microtubule</keyword>
<dbReference type="GO" id="GO:0051231">
    <property type="term" value="P:spindle elongation"/>
    <property type="evidence" value="ECO:0007669"/>
    <property type="project" value="TreeGrafter"/>
</dbReference>
<keyword evidence="6 11" id="KW-0175">Coiled coil</keyword>
<dbReference type="Gene3D" id="3.40.850.10">
    <property type="entry name" value="Kinesin motor domain"/>
    <property type="match status" value="1"/>
</dbReference>
<dbReference type="InterPro" id="IPR027640">
    <property type="entry name" value="Kinesin-like_fam"/>
</dbReference>
<feature type="domain" description="Kinesin motor" evidence="13">
    <location>
        <begin position="63"/>
        <end position="387"/>
    </location>
</feature>
<dbReference type="SMART" id="SM00129">
    <property type="entry name" value="KISc"/>
    <property type="match status" value="1"/>
</dbReference>
<keyword evidence="5 10" id="KW-0067">ATP-binding</keyword>
<keyword evidence="4 10" id="KW-0547">Nucleotide-binding</keyword>
<evidence type="ECO:0000256" key="12">
    <source>
        <dbReference type="SAM" id="MobiDB-lite"/>
    </source>
</evidence>
<evidence type="ECO:0000259" key="13">
    <source>
        <dbReference type="PROSITE" id="PS50067"/>
    </source>
</evidence>
<dbReference type="InterPro" id="IPR027417">
    <property type="entry name" value="P-loop_NTPase"/>
</dbReference>
<dbReference type="GO" id="GO:0005875">
    <property type="term" value="C:microtubule associated complex"/>
    <property type="evidence" value="ECO:0007669"/>
    <property type="project" value="TreeGrafter"/>
</dbReference>
<dbReference type="InterPro" id="IPR001752">
    <property type="entry name" value="Kinesin_motor_dom"/>
</dbReference>
<name>A0A1E4T8W0_9ASCO</name>
<sequence>MKNPSPQRSRPSRMNKLASSDRSSSPTKSIRTGRSVSPVKSQQPSSSAHLQGNLLSQPIKNTNIKVIVRFRPENEMEISNNSTNIVTYDDDNRSVLVSTTNSTNTFTFDHIFGEQASQEDIFGYSIRQTTNDLALGYNGTVLCYGQTGSGKSHTMMGQLEDDDLKGLIPRIFEQVFQCIQDSSNRIEYIVGVSYLEIYNDSLQDLLNPSNNNKLSISENKEDGIQVKGSETLYVAELKDVYEILEKGNKNRSVGSTNMNEQSSRSHAILKITLTSMYKDNGITKIGNLFLVDLAGSEKIDKTGASGRVLEEAKKINSSLSALGNVINSLTDGESTHIPYRDSKLTRILQESLGGNSRTTLIINCSPSSYNEQETLSTLRFGSRAKKIKNTVHVNSELSTSELKRRYLEERESNEQNQLKMQKITSRNEYLEKENAQLREELQKYKELVNLQNNSDSSIANESMVEMAATQNMMAKELENKCVRISELEEELNKSEQAVIKLDALHTALSQFSSHIEQVENQNKQLRKDIDSLQSVSEAKNQKIEELERQIREQEKLVEHDSSVFEEKLTGLKTRMSGAKVLQRSQMMNGGKIPHPSSAGTSVGKENAIDDSDATTMKQSMKNRIGLNLRIVKPMRGGQQDD</sequence>
<keyword evidence="8" id="KW-0206">Cytoskeleton</keyword>
<feature type="compositionally biased region" description="Low complexity" evidence="12">
    <location>
        <begin position="35"/>
        <end position="47"/>
    </location>
</feature>
<keyword evidence="2" id="KW-0963">Cytoplasm</keyword>
<evidence type="ECO:0000256" key="11">
    <source>
        <dbReference type="SAM" id="Coils"/>
    </source>
</evidence>
<dbReference type="GO" id="GO:0003777">
    <property type="term" value="F:microtubule motor activity"/>
    <property type="evidence" value="ECO:0007669"/>
    <property type="project" value="InterPro"/>
</dbReference>
<dbReference type="SUPFAM" id="SSF52540">
    <property type="entry name" value="P-loop containing nucleoside triphosphate hydrolases"/>
    <property type="match status" value="1"/>
</dbReference>
<protein>
    <recommendedName>
        <fullName evidence="13">Kinesin motor domain-containing protein</fullName>
    </recommendedName>
</protein>
<evidence type="ECO:0000256" key="2">
    <source>
        <dbReference type="ARBA" id="ARBA00022490"/>
    </source>
</evidence>